<evidence type="ECO:0000256" key="13">
    <source>
        <dbReference type="ARBA" id="ARBA00023304"/>
    </source>
</evidence>
<evidence type="ECO:0000256" key="14">
    <source>
        <dbReference type="HAMAP-Rule" id="MF_01026"/>
    </source>
</evidence>
<evidence type="ECO:0000256" key="2">
    <source>
        <dbReference type="ARBA" id="ARBA00000491"/>
    </source>
</evidence>
<accession>C1AV92</accession>
<keyword evidence="6 14" id="KW-0432">Leucine biosynthesis</keyword>
<dbReference type="NCBIfam" id="NF009116">
    <property type="entry name" value="PRK12466.1"/>
    <property type="match status" value="1"/>
</dbReference>
<keyword evidence="13 14" id="KW-0100">Branched-chain amino acid biosynthesis</keyword>
<evidence type="ECO:0000256" key="15">
    <source>
        <dbReference type="SAM" id="MobiDB-lite"/>
    </source>
</evidence>
<evidence type="ECO:0000256" key="1">
    <source>
        <dbReference type="ARBA" id="ARBA00000118"/>
    </source>
</evidence>
<keyword evidence="9 14" id="KW-0479">Metal-binding</keyword>
<keyword evidence="11 14" id="KW-0411">Iron-sulfur</keyword>
<dbReference type="SUPFAM" id="SSF53732">
    <property type="entry name" value="Aconitase iron-sulfur domain"/>
    <property type="match status" value="1"/>
</dbReference>
<dbReference type="HAMAP" id="MF_01026">
    <property type="entry name" value="LeuC_type1"/>
    <property type="match status" value="1"/>
</dbReference>
<dbReference type="Pfam" id="PF00330">
    <property type="entry name" value="Aconitase"/>
    <property type="match status" value="1"/>
</dbReference>
<dbReference type="GO" id="GO:0046872">
    <property type="term" value="F:metal ion binding"/>
    <property type="evidence" value="ECO:0007669"/>
    <property type="project" value="UniProtKB-KW"/>
</dbReference>
<comment type="catalytic activity">
    <reaction evidence="2 14">
        <text>(2R,3S)-3-isopropylmalate = (2S)-2-isopropylmalate</text>
        <dbReference type="Rhea" id="RHEA:32287"/>
        <dbReference type="ChEBI" id="CHEBI:1178"/>
        <dbReference type="ChEBI" id="CHEBI:35121"/>
        <dbReference type="EC" id="4.2.1.33"/>
    </reaction>
</comment>
<comment type="cofactor">
    <cofactor evidence="14">
        <name>[4Fe-4S] cluster</name>
        <dbReference type="ChEBI" id="CHEBI:49883"/>
    </cofactor>
    <text evidence="14">Binds 1 [4Fe-4S] cluster per subunit.</text>
</comment>
<feature type="region of interest" description="Disordered" evidence="15">
    <location>
        <begin position="423"/>
        <end position="442"/>
    </location>
</feature>
<feature type="binding site" evidence="14">
    <location>
        <position position="409"/>
    </location>
    <ligand>
        <name>[4Fe-4S] cluster</name>
        <dbReference type="ChEBI" id="CHEBI:49883"/>
    </ligand>
</feature>
<dbReference type="AlphaFoldDB" id="C1AV92"/>
<protein>
    <recommendedName>
        <fullName evidence="14">3-isopropylmalate dehydratase large subunit</fullName>
        <ecNumber evidence="14">4.2.1.33</ecNumber>
    </recommendedName>
    <alternativeName>
        <fullName evidence="14">Alpha-IPM isomerase</fullName>
        <shortName evidence="14">IPMI</shortName>
    </alternativeName>
    <alternativeName>
        <fullName evidence="14">Isopropylmalate isomerase</fullName>
    </alternativeName>
</protein>
<gene>
    <name evidence="14 17" type="primary">leuC</name>
    <name evidence="17" type="ordered locus">ROP_53350</name>
</gene>
<comment type="subunit">
    <text evidence="14">Heterodimer of LeuC and LeuD.</text>
</comment>
<dbReference type="InterPro" id="IPR036008">
    <property type="entry name" value="Aconitase_4Fe-4S_dom"/>
</dbReference>
<dbReference type="InterPro" id="IPR018136">
    <property type="entry name" value="Aconitase_4Fe-4S_BS"/>
</dbReference>
<evidence type="ECO:0000256" key="10">
    <source>
        <dbReference type="ARBA" id="ARBA00023004"/>
    </source>
</evidence>
<feature type="binding site" evidence="14">
    <location>
        <position position="349"/>
    </location>
    <ligand>
        <name>[4Fe-4S] cluster</name>
        <dbReference type="ChEBI" id="CHEBI:49883"/>
    </ligand>
</feature>
<comment type="similarity">
    <text evidence="14">Belongs to the aconitase/IPM isomerase family. LeuC type 1 subfamily.</text>
</comment>
<dbReference type="InterPro" id="IPR015931">
    <property type="entry name" value="Acnase/IPM_dHydase_lsu_aba_1/3"/>
</dbReference>
<dbReference type="KEGG" id="rop:ROP_53350"/>
<evidence type="ECO:0000256" key="8">
    <source>
        <dbReference type="ARBA" id="ARBA00022605"/>
    </source>
</evidence>
<evidence type="ECO:0000256" key="9">
    <source>
        <dbReference type="ARBA" id="ARBA00022723"/>
    </source>
</evidence>
<dbReference type="Gene3D" id="3.30.499.10">
    <property type="entry name" value="Aconitase, domain 3"/>
    <property type="match status" value="2"/>
</dbReference>
<keyword evidence="12 14" id="KW-0456">Lyase</keyword>
<dbReference type="GO" id="GO:0051539">
    <property type="term" value="F:4 iron, 4 sulfur cluster binding"/>
    <property type="evidence" value="ECO:0007669"/>
    <property type="project" value="UniProtKB-KW"/>
</dbReference>
<dbReference type="PANTHER" id="PTHR43822:SF9">
    <property type="entry name" value="3-ISOPROPYLMALATE DEHYDRATASE"/>
    <property type="match status" value="1"/>
</dbReference>
<evidence type="ECO:0000259" key="16">
    <source>
        <dbReference type="Pfam" id="PF00330"/>
    </source>
</evidence>
<name>C1AV92_RHOOB</name>
<dbReference type="Proteomes" id="UP000002212">
    <property type="component" value="Chromosome"/>
</dbReference>
<proteinExistence type="inferred from homology"/>
<evidence type="ECO:0000256" key="7">
    <source>
        <dbReference type="ARBA" id="ARBA00022485"/>
    </source>
</evidence>
<dbReference type="InterPro" id="IPR033941">
    <property type="entry name" value="IPMI_cat"/>
</dbReference>
<dbReference type="STRING" id="632772.ROP_53350"/>
<dbReference type="NCBIfam" id="TIGR00170">
    <property type="entry name" value="leuC"/>
    <property type="match status" value="1"/>
</dbReference>
<dbReference type="InterPro" id="IPR004430">
    <property type="entry name" value="3-IsopropMal_deHydase_lsu"/>
</dbReference>
<comment type="pathway">
    <text evidence="4 14">Amino-acid biosynthesis; L-leucine biosynthesis; L-leucine from 3-methyl-2-oxobutanoate: step 2/4.</text>
</comment>
<dbReference type="PATRIC" id="fig|632772.20.peg.5565"/>
<dbReference type="PANTHER" id="PTHR43822">
    <property type="entry name" value="HOMOACONITASE, MITOCHONDRIAL-RELATED"/>
    <property type="match status" value="1"/>
</dbReference>
<comment type="function">
    <text evidence="3 14">Catalyzes the isomerization between 2-isopropylmalate and 3-isopropylmalate, via the formation of 2-isopropylmaleate.</text>
</comment>
<dbReference type="NCBIfam" id="NF004016">
    <property type="entry name" value="PRK05478.1"/>
    <property type="match status" value="1"/>
</dbReference>
<feature type="binding site" evidence="14">
    <location>
        <position position="412"/>
    </location>
    <ligand>
        <name>[4Fe-4S] cluster</name>
        <dbReference type="ChEBI" id="CHEBI:49883"/>
    </ligand>
</feature>
<dbReference type="GO" id="GO:0009098">
    <property type="term" value="P:L-leucine biosynthetic process"/>
    <property type="evidence" value="ECO:0007669"/>
    <property type="project" value="UniProtKB-UniRule"/>
</dbReference>
<dbReference type="InterPro" id="IPR001030">
    <property type="entry name" value="Acoase/IPM_deHydtase_lsu_aba"/>
</dbReference>
<evidence type="ECO:0000256" key="6">
    <source>
        <dbReference type="ARBA" id="ARBA00022430"/>
    </source>
</evidence>
<comment type="catalytic activity">
    <reaction evidence="1">
        <text>(2S,3R)-3-hydroxybutane-1,2,3-tricarboxylate = 2-methyl-cis-aconitate + H2O</text>
        <dbReference type="Rhea" id="RHEA:17941"/>
        <dbReference type="ChEBI" id="CHEBI:15377"/>
        <dbReference type="ChEBI" id="CHEBI:57429"/>
        <dbReference type="ChEBI" id="CHEBI:57872"/>
        <dbReference type="EC" id="4.2.1.99"/>
    </reaction>
</comment>
<evidence type="ECO:0000256" key="12">
    <source>
        <dbReference type="ARBA" id="ARBA00023239"/>
    </source>
</evidence>
<dbReference type="PRINTS" id="PR00415">
    <property type="entry name" value="ACONITASE"/>
</dbReference>
<evidence type="ECO:0000256" key="4">
    <source>
        <dbReference type="ARBA" id="ARBA00004729"/>
    </source>
</evidence>
<dbReference type="GO" id="GO:0003861">
    <property type="term" value="F:3-isopropylmalate dehydratase activity"/>
    <property type="evidence" value="ECO:0007669"/>
    <property type="project" value="UniProtKB-UniRule"/>
</dbReference>
<dbReference type="CDD" id="cd01583">
    <property type="entry name" value="IPMI"/>
    <property type="match status" value="1"/>
</dbReference>
<dbReference type="PROSITE" id="PS00450">
    <property type="entry name" value="ACONITASE_1"/>
    <property type="match status" value="1"/>
</dbReference>
<reference evidence="17 18" key="1">
    <citation type="submission" date="2009-03" db="EMBL/GenBank/DDBJ databases">
        <title>Comparison of the complete genome sequences of Rhodococcus erythropolis PR4 and Rhodococcus opacus B4.</title>
        <authorList>
            <person name="Takarada H."/>
            <person name="Sekine M."/>
            <person name="Hosoyama A."/>
            <person name="Yamada R."/>
            <person name="Fujisawa T."/>
            <person name="Omata S."/>
            <person name="Shimizu A."/>
            <person name="Tsukatani N."/>
            <person name="Tanikawa S."/>
            <person name="Fujita N."/>
            <person name="Harayama S."/>
        </authorList>
    </citation>
    <scope>NUCLEOTIDE SEQUENCE [LARGE SCALE GENOMIC DNA]</scope>
    <source>
        <strain evidence="17 18">B4</strain>
    </source>
</reference>
<dbReference type="UniPathway" id="UPA00946"/>
<dbReference type="InterPro" id="IPR050067">
    <property type="entry name" value="IPM_dehydratase_rel_enz"/>
</dbReference>
<dbReference type="EC" id="4.2.1.33" evidence="14"/>
<evidence type="ECO:0000256" key="3">
    <source>
        <dbReference type="ARBA" id="ARBA00002695"/>
    </source>
</evidence>
<sequence>MFMGKTLAEKVWDAHVVRRDEGEPDLLYIDMHLLHEVNTPQAFDGLRASGRTVRRPDLTLGTEDHNTPTVAVDKEIVDPAAREQVSLMHKNCAEFGIELFRLGEEHQGIVHVIGPELGLSHPGSTIVCCDSHTATQGAFGSLAFGIGTSQVEHVLATQTLPMGRLKNMAVTVNGSLPEGVTAKDLILAIIARVGTAGGQGHIIEYRGQAIDELSMEGRMTVCNMSVEAGSRAGMIAPDEKTFAYLRGRPAAPGADRWDAEVAYWRTLFTDEDAVFDKEVVIDASTLTPFVSWGTTPAQSAPLGDPVPHPEAFADPVERAAVQRAQEYMDIVPGRPVRGLPVDVVFIGSCTNSRIEDLREVARVLDGRKVAPGVDLMIVPGSMKVRQQAIDEGLNEVFEAAGAGLRFAGCSMCAALNEDRLTPGQRAASTNNRNFEGRQGKGSRTHIVSPAVAAATAVAGHLAAPADLT</sequence>
<organism evidence="17 18">
    <name type="scientific">Rhodococcus opacus (strain B4)</name>
    <dbReference type="NCBI Taxonomy" id="632772"/>
    <lineage>
        <taxon>Bacteria</taxon>
        <taxon>Bacillati</taxon>
        <taxon>Actinomycetota</taxon>
        <taxon>Actinomycetes</taxon>
        <taxon>Mycobacteriales</taxon>
        <taxon>Nocardiaceae</taxon>
        <taxon>Rhodococcus</taxon>
    </lineage>
</organism>
<dbReference type="EMBL" id="AP011115">
    <property type="protein sequence ID" value="BAH53582.1"/>
    <property type="molecule type" value="Genomic_DNA"/>
</dbReference>
<comment type="pathway">
    <text evidence="5">Organic acid metabolism; propanoate degradation.</text>
</comment>
<evidence type="ECO:0000256" key="5">
    <source>
        <dbReference type="ARBA" id="ARBA00005026"/>
    </source>
</evidence>
<keyword evidence="7 14" id="KW-0004">4Fe-4S</keyword>
<evidence type="ECO:0000313" key="17">
    <source>
        <dbReference type="EMBL" id="BAH53582.1"/>
    </source>
</evidence>
<keyword evidence="10 14" id="KW-0408">Iron</keyword>
<keyword evidence="8 14" id="KW-0028">Amino-acid biosynthesis</keyword>
<dbReference type="UniPathway" id="UPA00048">
    <property type="reaction ID" value="UER00071"/>
</dbReference>
<dbReference type="HOGENOM" id="CLU_006714_3_4_11"/>
<evidence type="ECO:0000256" key="11">
    <source>
        <dbReference type="ARBA" id="ARBA00023014"/>
    </source>
</evidence>
<dbReference type="GO" id="GO:0047456">
    <property type="term" value="F:2-methylisocitrate dehydratase activity"/>
    <property type="evidence" value="ECO:0007669"/>
    <property type="project" value="UniProtKB-EC"/>
</dbReference>
<feature type="domain" description="Aconitase/3-isopropylmalate dehydratase large subunit alpha/beta/alpha" evidence="16">
    <location>
        <begin position="9"/>
        <end position="459"/>
    </location>
</feature>
<evidence type="ECO:0000313" key="18">
    <source>
        <dbReference type="Proteomes" id="UP000002212"/>
    </source>
</evidence>